<dbReference type="AlphaFoldDB" id="A0A1Y2HED4"/>
<organism evidence="1 2">
    <name type="scientific">Catenaria anguillulae PL171</name>
    <dbReference type="NCBI Taxonomy" id="765915"/>
    <lineage>
        <taxon>Eukaryota</taxon>
        <taxon>Fungi</taxon>
        <taxon>Fungi incertae sedis</taxon>
        <taxon>Blastocladiomycota</taxon>
        <taxon>Blastocladiomycetes</taxon>
        <taxon>Blastocladiales</taxon>
        <taxon>Catenariaceae</taxon>
        <taxon>Catenaria</taxon>
    </lineage>
</organism>
<evidence type="ECO:0000313" key="1">
    <source>
        <dbReference type="EMBL" id="ORZ32053.1"/>
    </source>
</evidence>
<evidence type="ECO:0000313" key="2">
    <source>
        <dbReference type="Proteomes" id="UP000193411"/>
    </source>
</evidence>
<dbReference type="EMBL" id="MCFL01000051">
    <property type="protein sequence ID" value="ORZ32053.1"/>
    <property type="molecule type" value="Genomic_DNA"/>
</dbReference>
<gene>
    <name evidence="1" type="ORF">BCR44DRAFT_1502287</name>
</gene>
<comment type="caution">
    <text evidence="1">The sequence shown here is derived from an EMBL/GenBank/DDBJ whole genome shotgun (WGS) entry which is preliminary data.</text>
</comment>
<proteinExistence type="predicted"/>
<accession>A0A1Y2HED4</accession>
<name>A0A1Y2HED4_9FUNG</name>
<sequence length="349" mass="39170">MRQYTLQEFSTAKTLMGQPFTASSDILPNGTFISMILVGRTPEAPTGFTLWAMNHFKPTSSISYTEELFFQILSYEPAPRDRYHVERVPGPFGTDSRVFHPKLTKGYDWSTTTTLHGVTLNRKLYEVLLEEEVYAEQRQLRGAKHKLKSKLATGDISHDEYVTELAGPSRPTIKNVTLTVDDKQWTSLESRFLKLGDRITAKRKNVHLVFSPKDQPAGNVQTSAFYQAKFLTTWGGTLLDRESALKLIGPGNLVRVATKEVGAVYFAIMGIDRSKPLLAQSAFGVLLDYYLTMDDQLERVGEYWQFPLSSIIEVPESWAENASITKSLLQLKQAKGLAVTGMTAVDDDE</sequence>
<protein>
    <submittedName>
        <fullName evidence="1">Uncharacterized protein</fullName>
    </submittedName>
</protein>
<reference evidence="1 2" key="1">
    <citation type="submission" date="2016-07" db="EMBL/GenBank/DDBJ databases">
        <title>Pervasive Adenine N6-methylation of Active Genes in Fungi.</title>
        <authorList>
            <consortium name="DOE Joint Genome Institute"/>
            <person name="Mondo S.J."/>
            <person name="Dannebaum R.O."/>
            <person name="Kuo R.C."/>
            <person name="Labutti K."/>
            <person name="Haridas S."/>
            <person name="Kuo A."/>
            <person name="Salamov A."/>
            <person name="Ahrendt S.R."/>
            <person name="Lipzen A."/>
            <person name="Sullivan W."/>
            <person name="Andreopoulos W.B."/>
            <person name="Clum A."/>
            <person name="Lindquist E."/>
            <person name="Daum C."/>
            <person name="Ramamoorthy G.K."/>
            <person name="Gryganskyi A."/>
            <person name="Culley D."/>
            <person name="Magnuson J.K."/>
            <person name="James T.Y."/>
            <person name="O'Malley M.A."/>
            <person name="Stajich J.E."/>
            <person name="Spatafora J.W."/>
            <person name="Visel A."/>
            <person name="Grigoriev I.V."/>
        </authorList>
    </citation>
    <scope>NUCLEOTIDE SEQUENCE [LARGE SCALE GENOMIC DNA]</scope>
    <source>
        <strain evidence="1 2">PL171</strain>
    </source>
</reference>
<dbReference type="Proteomes" id="UP000193411">
    <property type="component" value="Unassembled WGS sequence"/>
</dbReference>
<keyword evidence="2" id="KW-1185">Reference proteome</keyword>
<dbReference type="OrthoDB" id="10629247at2759"/>